<organism evidence="2 3">
    <name type="scientific">Daphnia magna</name>
    <dbReference type="NCBI Taxonomy" id="35525"/>
    <lineage>
        <taxon>Eukaryota</taxon>
        <taxon>Metazoa</taxon>
        <taxon>Ecdysozoa</taxon>
        <taxon>Arthropoda</taxon>
        <taxon>Crustacea</taxon>
        <taxon>Branchiopoda</taxon>
        <taxon>Diplostraca</taxon>
        <taxon>Cladocera</taxon>
        <taxon>Anomopoda</taxon>
        <taxon>Daphniidae</taxon>
        <taxon>Daphnia</taxon>
    </lineage>
</organism>
<dbReference type="Proteomes" id="UP001234178">
    <property type="component" value="Unassembled WGS sequence"/>
</dbReference>
<name>A0ABQ9ZNS9_9CRUS</name>
<evidence type="ECO:0000313" key="3">
    <source>
        <dbReference type="Proteomes" id="UP001234178"/>
    </source>
</evidence>
<feature type="region of interest" description="Disordered" evidence="1">
    <location>
        <begin position="51"/>
        <end position="73"/>
    </location>
</feature>
<evidence type="ECO:0000313" key="2">
    <source>
        <dbReference type="EMBL" id="KAK4014593.1"/>
    </source>
</evidence>
<evidence type="ECO:0000256" key="1">
    <source>
        <dbReference type="SAM" id="MobiDB-lite"/>
    </source>
</evidence>
<protein>
    <submittedName>
        <fullName evidence="2">Uncharacterized protein</fullName>
    </submittedName>
</protein>
<dbReference type="EMBL" id="JAOYFB010000004">
    <property type="protein sequence ID" value="KAK4014593.1"/>
    <property type="molecule type" value="Genomic_DNA"/>
</dbReference>
<keyword evidence="3" id="KW-1185">Reference proteome</keyword>
<proteinExistence type="predicted"/>
<gene>
    <name evidence="2" type="ORF">OUZ56_027113</name>
</gene>
<reference evidence="2 3" key="1">
    <citation type="journal article" date="2023" name="Nucleic Acids Res.">
        <title>The hologenome of Daphnia magna reveals possible DNA methylation and microbiome-mediated evolution of the host genome.</title>
        <authorList>
            <person name="Chaturvedi A."/>
            <person name="Li X."/>
            <person name="Dhandapani V."/>
            <person name="Marshall H."/>
            <person name="Kissane S."/>
            <person name="Cuenca-Cambronero M."/>
            <person name="Asole G."/>
            <person name="Calvet F."/>
            <person name="Ruiz-Romero M."/>
            <person name="Marangio P."/>
            <person name="Guigo R."/>
            <person name="Rago D."/>
            <person name="Mirbahai L."/>
            <person name="Eastwood N."/>
            <person name="Colbourne J.K."/>
            <person name="Zhou J."/>
            <person name="Mallon E."/>
            <person name="Orsini L."/>
        </authorList>
    </citation>
    <scope>NUCLEOTIDE SEQUENCE [LARGE SCALE GENOMIC DNA]</scope>
    <source>
        <strain evidence="2">LRV0_1</strain>
    </source>
</reference>
<sequence length="179" mass="21054">MPFSGAEYIALPAYGRILIRQLVPFIRLKLFPLSENKTLIQRLRNLLHEKKNRPRQKTQLAKNKNKSTTERWGRGKECTPLLCQGENKNNKLNIAVAFIAASLTRVVRYIPHYFFFYKHYNQQRGIIELYEHLDPNRKIKHAAVSTLASTHLWIPKKKWLLPRYRDLMDCIIRTAAIDA</sequence>
<comment type="caution">
    <text evidence="2">The sequence shown here is derived from an EMBL/GenBank/DDBJ whole genome shotgun (WGS) entry which is preliminary data.</text>
</comment>
<accession>A0ABQ9ZNS9</accession>